<name>A0A1C4VUQ5_9ACTN</name>
<organism evidence="2 3">
    <name type="scientific">Micromonospora haikouensis</name>
    <dbReference type="NCBI Taxonomy" id="686309"/>
    <lineage>
        <taxon>Bacteria</taxon>
        <taxon>Bacillati</taxon>
        <taxon>Actinomycetota</taxon>
        <taxon>Actinomycetes</taxon>
        <taxon>Micromonosporales</taxon>
        <taxon>Micromonosporaceae</taxon>
        <taxon>Micromonospora</taxon>
    </lineage>
</organism>
<feature type="region of interest" description="Disordered" evidence="1">
    <location>
        <begin position="103"/>
        <end position="138"/>
    </location>
</feature>
<evidence type="ECO:0000256" key="1">
    <source>
        <dbReference type="SAM" id="MobiDB-lite"/>
    </source>
</evidence>
<accession>A0A1C4VUQ5</accession>
<proteinExistence type="predicted"/>
<dbReference type="Proteomes" id="UP000199375">
    <property type="component" value="Unassembled WGS sequence"/>
</dbReference>
<gene>
    <name evidence="2" type="ORF">GA0070558_11198</name>
</gene>
<evidence type="ECO:0000313" key="2">
    <source>
        <dbReference type="EMBL" id="SCE87690.1"/>
    </source>
</evidence>
<evidence type="ECO:0000313" key="3">
    <source>
        <dbReference type="Proteomes" id="UP000199375"/>
    </source>
</evidence>
<feature type="compositionally biased region" description="Low complexity" evidence="1">
    <location>
        <begin position="103"/>
        <end position="128"/>
    </location>
</feature>
<dbReference type="EMBL" id="FMCW01000011">
    <property type="protein sequence ID" value="SCE87690.1"/>
    <property type="molecule type" value="Genomic_DNA"/>
</dbReference>
<sequence length="138" mass="14601">MTELATREQAFGLVAEGVAAGLSAPWRLYLARGCRYLSLNVGDRAEWDAWRTHLNCPELSVRVYDAGGEIRRCSVAELVLDGCRISVELVEEVSTDDLERLLVADPADPADPGVDPAGPGAGPTNPGAGPTGTGPEER</sequence>
<reference evidence="2 3" key="1">
    <citation type="submission" date="2016-06" db="EMBL/GenBank/DDBJ databases">
        <authorList>
            <person name="Kjaerup R.B."/>
            <person name="Dalgaard T.S."/>
            <person name="Juul-Madsen H.R."/>
        </authorList>
    </citation>
    <scope>NUCLEOTIDE SEQUENCE [LARGE SCALE GENOMIC DNA]</scope>
    <source>
        <strain evidence="2 3">DSM 45626</strain>
    </source>
</reference>
<dbReference type="AlphaFoldDB" id="A0A1C4VUQ5"/>
<protein>
    <submittedName>
        <fullName evidence="2">Uncharacterized protein</fullName>
    </submittedName>
</protein>